<feature type="transmembrane region" description="Helical" evidence="8">
    <location>
        <begin position="420"/>
        <end position="445"/>
    </location>
</feature>
<evidence type="ECO:0000256" key="1">
    <source>
        <dbReference type="ARBA" id="ARBA00004141"/>
    </source>
</evidence>
<feature type="transmembrane region" description="Helical" evidence="8">
    <location>
        <begin position="83"/>
        <end position="104"/>
    </location>
</feature>
<feature type="transmembrane region" description="Helical" evidence="8">
    <location>
        <begin position="291"/>
        <end position="313"/>
    </location>
</feature>
<proteinExistence type="inferred from homology"/>
<feature type="transmembrane region" description="Helical" evidence="8">
    <location>
        <begin position="385"/>
        <end position="408"/>
    </location>
</feature>
<dbReference type="InterPro" id="IPR005828">
    <property type="entry name" value="MFS_sugar_transport-like"/>
</dbReference>
<comment type="subcellular location">
    <subcellularLocation>
        <location evidence="1">Membrane</location>
        <topology evidence="1">Multi-pass membrane protein</topology>
    </subcellularLocation>
</comment>
<dbReference type="InterPro" id="IPR003663">
    <property type="entry name" value="Sugar/inositol_transpt"/>
</dbReference>
<keyword evidence="3 7" id="KW-0813">Transport</keyword>
<dbReference type="SUPFAM" id="SSF103473">
    <property type="entry name" value="MFS general substrate transporter"/>
    <property type="match status" value="1"/>
</dbReference>
<feature type="domain" description="Major facilitator superfamily (MFS) profile" evidence="9">
    <location>
        <begin position="34"/>
        <end position="479"/>
    </location>
</feature>
<dbReference type="Pfam" id="PF00083">
    <property type="entry name" value="Sugar_tr"/>
    <property type="match status" value="1"/>
</dbReference>
<sequence>MPPARATDVPEMEEVSTQGVRDTSLRANWRIIAVTLYIGISLFEYGFDKGAIAGFQAMPGFLQVFGYQSSSGTWNIQSTPQQIISSFMILGAFIGALLTGPVGAHLGRRHSMMLSSFLLIVATVIMAVTTSFGALYFSRLLCGIANGFLLNFSMVYLQESAPPYMRGLCFGVVTSWITIGTTIGMIVNKATADIMSRQAYQIPLYACFPAPAILILTLPFLPESPRWLLNHGRPEDALHSLRFLRKGAYDEVALQQEFEEMKAIAAREAETQKDWRLIFELFRGTNLRRTIICVGVGTANAGVGAMFILAFGTYFFKIAEVGDPFLWTIITNCVGLAGLMLTWVFVTRVGRRHLILTGCLLCTICMLIMAILYTAPGLSPHNAGIGLVVITSVYLFGFNFGLEPYVYLVAGELPAQNLRAYTMGLASGVSFVFGWICAFTTPYFINKTSLNWGPKYGYIWFVSGLIVSAFVYFMLPEVRGRTLEEIDEMFRNKVPTRQFEKYVCLEIEEARGRGAMNARAFGKEHLMEDKPVLAHVENASKV</sequence>
<feature type="transmembrane region" description="Helical" evidence="8">
    <location>
        <begin position="168"/>
        <end position="187"/>
    </location>
</feature>
<feature type="transmembrane region" description="Helical" evidence="8">
    <location>
        <begin position="111"/>
        <end position="130"/>
    </location>
</feature>
<dbReference type="Gene3D" id="1.20.1250.20">
    <property type="entry name" value="MFS general substrate transporter like domains"/>
    <property type="match status" value="1"/>
</dbReference>
<reference evidence="11" key="1">
    <citation type="journal article" date="2023" name="Mol. Phylogenet. Evol.">
        <title>Genome-scale phylogeny and comparative genomics of the fungal order Sordariales.</title>
        <authorList>
            <person name="Hensen N."/>
            <person name="Bonometti L."/>
            <person name="Westerberg I."/>
            <person name="Brannstrom I.O."/>
            <person name="Guillou S."/>
            <person name="Cros-Aarteil S."/>
            <person name="Calhoun S."/>
            <person name="Haridas S."/>
            <person name="Kuo A."/>
            <person name="Mondo S."/>
            <person name="Pangilinan J."/>
            <person name="Riley R."/>
            <person name="LaButti K."/>
            <person name="Andreopoulos B."/>
            <person name="Lipzen A."/>
            <person name="Chen C."/>
            <person name="Yan M."/>
            <person name="Daum C."/>
            <person name="Ng V."/>
            <person name="Clum A."/>
            <person name="Steindorff A."/>
            <person name="Ohm R.A."/>
            <person name="Martin F."/>
            <person name="Silar P."/>
            <person name="Natvig D.O."/>
            <person name="Lalanne C."/>
            <person name="Gautier V."/>
            <person name="Ament-Velasquez S.L."/>
            <person name="Kruys A."/>
            <person name="Hutchinson M.I."/>
            <person name="Powell A.J."/>
            <person name="Barry K."/>
            <person name="Miller A.N."/>
            <person name="Grigoriev I.V."/>
            <person name="Debuchy R."/>
            <person name="Gladieux P."/>
            <person name="Hiltunen Thoren M."/>
            <person name="Johannesson H."/>
        </authorList>
    </citation>
    <scope>NUCLEOTIDE SEQUENCE [LARGE SCALE GENOMIC DNA]</scope>
    <source>
        <strain evidence="11">CBS 284.82</strain>
    </source>
</reference>
<organism evidence="10 11">
    <name type="scientific">Parachaetomium inaequale</name>
    <dbReference type="NCBI Taxonomy" id="2588326"/>
    <lineage>
        <taxon>Eukaryota</taxon>
        <taxon>Fungi</taxon>
        <taxon>Dikarya</taxon>
        <taxon>Ascomycota</taxon>
        <taxon>Pezizomycotina</taxon>
        <taxon>Sordariomycetes</taxon>
        <taxon>Sordariomycetidae</taxon>
        <taxon>Sordariales</taxon>
        <taxon>Chaetomiaceae</taxon>
        <taxon>Parachaetomium</taxon>
    </lineage>
</organism>
<keyword evidence="11" id="KW-1185">Reference proteome</keyword>
<dbReference type="EMBL" id="MU854350">
    <property type="protein sequence ID" value="KAK4041877.1"/>
    <property type="molecule type" value="Genomic_DNA"/>
</dbReference>
<dbReference type="InterPro" id="IPR020846">
    <property type="entry name" value="MFS_dom"/>
</dbReference>
<feature type="transmembrane region" description="Helical" evidence="8">
    <location>
        <begin position="353"/>
        <end position="373"/>
    </location>
</feature>
<evidence type="ECO:0000313" key="11">
    <source>
        <dbReference type="Proteomes" id="UP001303115"/>
    </source>
</evidence>
<evidence type="ECO:0000256" key="3">
    <source>
        <dbReference type="ARBA" id="ARBA00022448"/>
    </source>
</evidence>
<dbReference type="PROSITE" id="PS00217">
    <property type="entry name" value="SUGAR_TRANSPORT_2"/>
    <property type="match status" value="1"/>
</dbReference>
<evidence type="ECO:0000313" key="10">
    <source>
        <dbReference type="EMBL" id="KAK4041877.1"/>
    </source>
</evidence>
<dbReference type="InterPro" id="IPR050360">
    <property type="entry name" value="MFS_Sugar_Transporters"/>
</dbReference>
<accession>A0AAN6PJM3</accession>
<keyword evidence="4 8" id="KW-0812">Transmembrane</keyword>
<evidence type="ECO:0000259" key="9">
    <source>
        <dbReference type="PROSITE" id="PS50850"/>
    </source>
</evidence>
<evidence type="ECO:0000256" key="2">
    <source>
        <dbReference type="ARBA" id="ARBA00010992"/>
    </source>
</evidence>
<keyword evidence="6 8" id="KW-0472">Membrane</keyword>
<feature type="transmembrane region" description="Helical" evidence="8">
    <location>
        <begin position="136"/>
        <end position="156"/>
    </location>
</feature>
<dbReference type="GO" id="GO:0016020">
    <property type="term" value="C:membrane"/>
    <property type="evidence" value="ECO:0007669"/>
    <property type="project" value="UniProtKB-SubCell"/>
</dbReference>
<evidence type="ECO:0000256" key="7">
    <source>
        <dbReference type="RuleBase" id="RU003346"/>
    </source>
</evidence>
<dbReference type="PANTHER" id="PTHR48022:SF10">
    <property type="entry name" value="MAJOR FACILITATOR SUPERFAMILY (MFS) PROFILE DOMAIN-CONTAINING PROTEIN"/>
    <property type="match status" value="1"/>
</dbReference>
<evidence type="ECO:0000256" key="8">
    <source>
        <dbReference type="SAM" id="Phobius"/>
    </source>
</evidence>
<evidence type="ECO:0000256" key="6">
    <source>
        <dbReference type="ARBA" id="ARBA00023136"/>
    </source>
</evidence>
<dbReference type="PANTHER" id="PTHR48022">
    <property type="entry name" value="PLASTIDIC GLUCOSE TRANSPORTER 4"/>
    <property type="match status" value="1"/>
</dbReference>
<dbReference type="NCBIfam" id="TIGR00879">
    <property type="entry name" value="SP"/>
    <property type="match status" value="1"/>
</dbReference>
<keyword evidence="5 8" id="KW-1133">Transmembrane helix</keyword>
<dbReference type="InterPro" id="IPR005829">
    <property type="entry name" value="Sugar_transporter_CS"/>
</dbReference>
<name>A0AAN6PJM3_9PEZI</name>
<dbReference type="AlphaFoldDB" id="A0AAN6PJM3"/>
<evidence type="ECO:0000256" key="5">
    <source>
        <dbReference type="ARBA" id="ARBA00022989"/>
    </source>
</evidence>
<dbReference type="FunFam" id="1.20.1250.20:FF:000078">
    <property type="entry name" value="MFS maltose transporter, putative"/>
    <property type="match status" value="1"/>
</dbReference>
<comment type="caution">
    <text evidence="10">The sequence shown here is derived from an EMBL/GenBank/DDBJ whole genome shotgun (WGS) entry which is preliminary data.</text>
</comment>
<feature type="transmembrane region" description="Helical" evidence="8">
    <location>
        <begin position="325"/>
        <end position="346"/>
    </location>
</feature>
<feature type="transmembrane region" description="Helical" evidence="8">
    <location>
        <begin position="199"/>
        <end position="221"/>
    </location>
</feature>
<dbReference type="GO" id="GO:0005351">
    <property type="term" value="F:carbohydrate:proton symporter activity"/>
    <property type="evidence" value="ECO:0007669"/>
    <property type="project" value="TreeGrafter"/>
</dbReference>
<dbReference type="InterPro" id="IPR036259">
    <property type="entry name" value="MFS_trans_sf"/>
</dbReference>
<gene>
    <name evidence="10" type="ORF">C8A01DRAFT_45083</name>
</gene>
<protein>
    <submittedName>
        <fullName evidence="10">Sugar porter family MFS transporter</fullName>
    </submittedName>
</protein>
<comment type="similarity">
    <text evidence="2 7">Belongs to the major facilitator superfamily. Sugar transporter (TC 2.A.1.1) family.</text>
</comment>
<evidence type="ECO:0000256" key="4">
    <source>
        <dbReference type="ARBA" id="ARBA00022692"/>
    </source>
</evidence>
<dbReference type="PROSITE" id="PS50850">
    <property type="entry name" value="MFS"/>
    <property type="match status" value="1"/>
</dbReference>
<dbReference type="Proteomes" id="UP001303115">
    <property type="component" value="Unassembled WGS sequence"/>
</dbReference>
<feature type="transmembrane region" description="Helical" evidence="8">
    <location>
        <begin position="457"/>
        <end position="475"/>
    </location>
</feature>